<name>A0A8T1VIF7_9STRA</name>
<feature type="compositionally biased region" description="Low complexity" evidence="1">
    <location>
        <begin position="160"/>
        <end position="175"/>
    </location>
</feature>
<proteinExistence type="predicted"/>
<dbReference type="OrthoDB" id="164907at2759"/>
<organism evidence="2 3">
    <name type="scientific">Phytophthora pseudosyringae</name>
    <dbReference type="NCBI Taxonomy" id="221518"/>
    <lineage>
        <taxon>Eukaryota</taxon>
        <taxon>Sar</taxon>
        <taxon>Stramenopiles</taxon>
        <taxon>Oomycota</taxon>
        <taxon>Peronosporomycetes</taxon>
        <taxon>Peronosporales</taxon>
        <taxon>Peronosporaceae</taxon>
        <taxon>Phytophthora</taxon>
    </lineage>
</organism>
<comment type="caution">
    <text evidence="2">The sequence shown here is derived from an EMBL/GenBank/DDBJ whole genome shotgun (WGS) entry which is preliminary data.</text>
</comment>
<protein>
    <recommendedName>
        <fullName evidence="4">Myb/SANT-like domain-containing protein</fullName>
    </recommendedName>
</protein>
<sequence length="333" mass="36545">MVLFLEAETLRLLDLYAALRADVSNVTNNGVLLRQRARELLTASLNRSFPREQPWTESQVSVKFKNLRSEYAEYRWLSTQPGFQADGAGLGEDWWQGVKRLRPKCHAFKGKLPWVFEARMKQIVGGGGPDYAQAKKDTPQPPLRGEEAEDARQKEEAGAEDAAAAAAATAHVETASVDEAVVAPLRHKRKRDGDEQSEDAAQPTCSNSRAGQEQDQGRRATSASNDAAGGYSYGRSLARSVEQSSVAAAGMARGFQDLIAVFQEQTDRCRALEQQRNTEMPSPGLAEQRGVLLAVARSLEQSTRATADMAQGYRELVTAFVRGSDATRLQREC</sequence>
<dbReference type="Proteomes" id="UP000694044">
    <property type="component" value="Unassembled WGS sequence"/>
</dbReference>
<feature type="compositionally biased region" description="Basic and acidic residues" evidence="1">
    <location>
        <begin position="133"/>
        <end position="157"/>
    </location>
</feature>
<keyword evidence="3" id="KW-1185">Reference proteome</keyword>
<dbReference type="EMBL" id="JAGDFM010000264">
    <property type="protein sequence ID" value="KAG7381035.1"/>
    <property type="molecule type" value="Genomic_DNA"/>
</dbReference>
<reference evidence="2" key="1">
    <citation type="submission" date="2021-02" db="EMBL/GenBank/DDBJ databases">
        <authorList>
            <person name="Palmer J.M."/>
        </authorList>
    </citation>
    <scope>NUCLEOTIDE SEQUENCE</scope>
    <source>
        <strain evidence="2">SCRP734</strain>
    </source>
</reference>
<feature type="compositionally biased region" description="Polar residues" evidence="1">
    <location>
        <begin position="203"/>
        <end position="225"/>
    </location>
</feature>
<feature type="region of interest" description="Disordered" evidence="1">
    <location>
        <begin position="127"/>
        <end position="229"/>
    </location>
</feature>
<evidence type="ECO:0000313" key="2">
    <source>
        <dbReference type="EMBL" id="KAG7381035.1"/>
    </source>
</evidence>
<evidence type="ECO:0008006" key="4">
    <source>
        <dbReference type="Google" id="ProtNLM"/>
    </source>
</evidence>
<gene>
    <name evidence="2" type="ORF">PHYPSEUDO_006516</name>
</gene>
<dbReference type="AlphaFoldDB" id="A0A8T1VIF7"/>
<evidence type="ECO:0000313" key="3">
    <source>
        <dbReference type="Proteomes" id="UP000694044"/>
    </source>
</evidence>
<accession>A0A8T1VIF7</accession>
<evidence type="ECO:0000256" key="1">
    <source>
        <dbReference type="SAM" id="MobiDB-lite"/>
    </source>
</evidence>